<dbReference type="AlphaFoldDB" id="A0A6A6SL15"/>
<protein>
    <recommendedName>
        <fullName evidence="4">C2H2-type domain-containing protein</fullName>
    </recommendedName>
</protein>
<evidence type="ECO:0000313" key="3">
    <source>
        <dbReference type="Proteomes" id="UP000799324"/>
    </source>
</evidence>
<dbReference type="PANTHER" id="PTHR38166">
    <property type="entry name" value="C2H2-TYPE DOMAIN-CONTAINING PROTEIN-RELATED"/>
    <property type="match status" value="1"/>
</dbReference>
<proteinExistence type="predicted"/>
<feature type="region of interest" description="Disordered" evidence="1">
    <location>
        <begin position="353"/>
        <end position="377"/>
    </location>
</feature>
<evidence type="ECO:0000313" key="2">
    <source>
        <dbReference type="EMBL" id="KAF2648122.1"/>
    </source>
</evidence>
<feature type="region of interest" description="Disordered" evidence="1">
    <location>
        <begin position="87"/>
        <end position="148"/>
    </location>
</feature>
<sequence>MTTAILAPTTGTHSRCPPLDHRAYAERLTCRILKSLDIDSQFKRIALEYRESKISSAREATTFAAASGLRRQRKPYKECYAPTAGDAGLQGSVRVPSGASAASSDTTGNSRARERSSGKRRAESRDSDGDDDNPRPRKHQERASYMSMQAEGKRFACPFYKRDPMHQFGNKTCTVGWPTVHRVKEHVYRRHAAPIQCPRCWEPFPKDDSLNKHLTAKDACEVKAASAIQVVGMTPKQERKLKARSRLSSQTKEEQWKRMYCILFPDTPESECPSPYAEDVKDANDAIFEHYELIMRRELPKIVKESLTQSFDKVIRDIPKEPSDGILESRLRSLIPDLLSDIVDGAVRSVRSSLPRSSLGTSTEANQQSPAISLPRHVIPSLTDARTASDQLSSSGIQEQQTAPPGEIRTLQGLEADLDGQLLQSLLSPVDKSPWQSLAYTHRSTPPPNDNSLWNADTFALEPDTIVSEEQARLWVEWPFDENGEPM</sequence>
<feature type="compositionally biased region" description="Basic and acidic residues" evidence="1">
    <location>
        <begin position="111"/>
        <end position="135"/>
    </location>
</feature>
<name>A0A6A6SL15_9PLEO</name>
<dbReference type="EMBL" id="MU004556">
    <property type="protein sequence ID" value="KAF2648122.1"/>
    <property type="molecule type" value="Genomic_DNA"/>
</dbReference>
<evidence type="ECO:0008006" key="4">
    <source>
        <dbReference type="Google" id="ProtNLM"/>
    </source>
</evidence>
<evidence type="ECO:0000256" key="1">
    <source>
        <dbReference type="SAM" id="MobiDB-lite"/>
    </source>
</evidence>
<reference evidence="2" key="1">
    <citation type="journal article" date="2020" name="Stud. Mycol.">
        <title>101 Dothideomycetes genomes: a test case for predicting lifestyles and emergence of pathogens.</title>
        <authorList>
            <person name="Haridas S."/>
            <person name="Albert R."/>
            <person name="Binder M."/>
            <person name="Bloem J."/>
            <person name="Labutti K."/>
            <person name="Salamov A."/>
            <person name="Andreopoulos B."/>
            <person name="Baker S."/>
            <person name="Barry K."/>
            <person name="Bills G."/>
            <person name="Bluhm B."/>
            <person name="Cannon C."/>
            <person name="Castanera R."/>
            <person name="Culley D."/>
            <person name="Daum C."/>
            <person name="Ezra D."/>
            <person name="Gonzalez J."/>
            <person name="Henrissat B."/>
            <person name="Kuo A."/>
            <person name="Liang C."/>
            <person name="Lipzen A."/>
            <person name="Lutzoni F."/>
            <person name="Magnuson J."/>
            <person name="Mondo S."/>
            <person name="Nolan M."/>
            <person name="Ohm R."/>
            <person name="Pangilinan J."/>
            <person name="Park H.-J."/>
            <person name="Ramirez L."/>
            <person name="Alfaro M."/>
            <person name="Sun H."/>
            <person name="Tritt A."/>
            <person name="Yoshinaga Y."/>
            <person name="Zwiers L.-H."/>
            <person name="Turgeon B."/>
            <person name="Goodwin S."/>
            <person name="Spatafora J."/>
            <person name="Crous P."/>
            <person name="Grigoriev I."/>
        </authorList>
    </citation>
    <scope>NUCLEOTIDE SEQUENCE</scope>
    <source>
        <strain evidence="2">CBS 122681</strain>
    </source>
</reference>
<keyword evidence="3" id="KW-1185">Reference proteome</keyword>
<gene>
    <name evidence="2" type="ORF">K491DRAFT_722837</name>
</gene>
<organism evidence="2 3">
    <name type="scientific">Lophiostoma macrostomum CBS 122681</name>
    <dbReference type="NCBI Taxonomy" id="1314788"/>
    <lineage>
        <taxon>Eukaryota</taxon>
        <taxon>Fungi</taxon>
        <taxon>Dikarya</taxon>
        <taxon>Ascomycota</taxon>
        <taxon>Pezizomycotina</taxon>
        <taxon>Dothideomycetes</taxon>
        <taxon>Pleosporomycetidae</taxon>
        <taxon>Pleosporales</taxon>
        <taxon>Lophiostomataceae</taxon>
        <taxon>Lophiostoma</taxon>
    </lineage>
</organism>
<accession>A0A6A6SL15</accession>
<feature type="compositionally biased region" description="Polar residues" evidence="1">
    <location>
        <begin position="360"/>
        <end position="371"/>
    </location>
</feature>
<dbReference type="PANTHER" id="PTHR38166:SF1">
    <property type="entry name" value="C2H2-TYPE DOMAIN-CONTAINING PROTEIN"/>
    <property type="match status" value="1"/>
</dbReference>
<dbReference type="Proteomes" id="UP000799324">
    <property type="component" value="Unassembled WGS sequence"/>
</dbReference>
<dbReference type="OrthoDB" id="4738706at2759"/>